<dbReference type="AlphaFoldDB" id="A0A1E5WAT3"/>
<keyword evidence="2" id="KW-1185">Reference proteome</keyword>
<evidence type="ECO:0000313" key="2">
    <source>
        <dbReference type="Proteomes" id="UP000095767"/>
    </source>
</evidence>
<protein>
    <recommendedName>
        <fullName evidence="3">Pentatricopeptide repeat-containing protein</fullName>
    </recommendedName>
</protein>
<evidence type="ECO:0000313" key="1">
    <source>
        <dbReference type="EMBL" id="OEL34434.1"/>
    </source>
</evidence>
<proteinExistence type="predicted"/>
<comment type="caution">
    <text evidence="1">The sequence shown here is derived from an EMBL/GenBank/DDBJ whole genome shotgun (WGS) entry which is preliminary data.</text>
</comment>
<dbReference type="InterPro" id="IPR011990">
    <property type="entry name" value="TPR-like_helical_dom_sf"/>
</dbReference>
<evidence type="ECO:0008006" key="3">
    <source>
        <dbReference type="Google" id="ProtNLM"/>
    </source>
</evidence>
<organism evidence="1 2">
    <name type="scientific">Dichanthelium oligosanthes</name>
    <dbReference type="NCBI Taxonomy" id="888268"/>
    <lineage>
        <taxon>Eukaryota</taxon>
        <taxon>Viridiplantae</taxon>
        <taxon>Streptophyta</taxon>
        <taxon>Embryophyta</taxon>
        <taxon>Tracheophyta</taxon>
        <taxon>Spermatophyta</taxon>
        <taxon>Magnoliopsida</taxon>
        <taxon>Liliopsida</taxon>
        <taxon>Poales</taxon>
        <taxon>Poaceae</taxon>
        <taxon>PACMAD clade</taxon>
        <taxon>Panicoideae</taxon>
        <taxon>Panicodae</taxon>
        <taxon>Paniceae</taxon>
        <taxon>Dichantheliinae</taxon>
        <taxon>Dichanthelium</taxon>
    </lineage>
</organism>
<reference evidence="1 2" key="1">
    <citation type="submission" date="2016-09" db="EMBL/GenBank/DDBJ databases">
        <title>The draft genome of Dichanthelium oligosanthes: A C3 panicoid grass species.</title>
        <authorList>
            <person name="Studer A.J."/>
            <person name="Schnable J.C."/>
            <person name="Brutnell T.P."/>
        </authorList>
    </citation>
    <scope>NUCLEOTIDE SEQUENCE [LARGE SCALE GENOMIC DNA]</scope>
    <source>
        <strain evidence="2">cv. Kellogg 1175</strain>
        <tissue evidence="1">Leaf</tissue>
    </source>
</reference>
<dbReference type="Gene3D" id="1.25.40.10">
    <property type="entry name" value="Tetratricopeptide repeat domain"/>
    <property type="match status" value="1"/>
</dbReference>
<accession>A0A1E5WAT3</accession>
<dbReference type="EMBL" id="LWDX02015344">
    <property type="protein sequence ID" value="OEL34434.1"/>
    <property type="molecule type" value="Genomic_DNA"/>
</dbReference>
<dbReference type="STRING" id="888268.A0A1E5WAT3"/>
<sequence length="201" mass="21995">MAGKKFSSCNLTAALRGEADPDAALRLFLNPPNATRSSAFRHCLRCYGLIISKLAAARLFRAMESILSRLPPPDGSYGPGPRENLLYRVISAYGRARLPAAAYRAFAHPAFPEPRTAHALNTLLHALLHCRCPLRDLLSVCRDAGTPANACTYNILMRAAAASGATCSTKCCTWASRRLWTRSAPLSPRYATPANWKRHSR</sequence>
<gene>
    <name evidence="1" type="ORF">BAE44_0004540</name>
</gene>
<dbReference type="Proteomes" id="UP000095767">
    <property type="component" value="Unassembled WGS sequence"/>
</dbReference>
<name>A0A1E5WAT3_9POAL</name>